<dbReference type="GO" id="GO:0003714">
    <property type="term" value="F:transcription corepressor activity"/>
    <property type="evidence" value="ECO:0007669"/>
    <property type="project" value="InterPro"/>
</dbReference>
<dbReference type="PROSITE" id="PS00671">
    <property type="entry name" value="D_2_HYDROXYACID_DH_3"/>
    <property type="match status" value="1"/>
</dbReference>
<evidence type="ECO:0000256" key="3">
    <source>
        <dbReference type="ARBA" id="ARBA00023027"/>
    </source>
</evidence>
<dbReference type="PANTHER" id="PTHR43761:SF1">
    <property type="entry name" value="D-ISOMER SPECIFIC 2-HYDROXYACID DEHYDROGENASE CATALYTIC DOMAIN-CONTAINING PROTEIN-RELATED"/>
    <property type="match status" value="1"/>
</dbReference>
<dbReference type="InterPro" id="IPR029753">
    <property type="entry name" value="D-isomer_DH_CS"/>
</dbReference>
<evidence type="ECO:0000256" key="1">
    <source>
        <dbReference type="ARBA" id="ARBA00005854"/>
    </source>
</evidence>
<sequence>MFNIKKVVFLGVPGMNPKDITNMEKYIKEEYENVDYEFLSENVIPKDELIEKCKDIDVLISWDQKMDDEIYEKLKLRAYCAASTGYNAANVDAATRNNVIVTNVSGYCTEEVATHTIMLILSLYRKTYKMIPYVKEGNWDLEILGKIKRFENSTVGLYGFGKIPQAVAKKLSGFGVRIISSDPFVTKEDMNEFNVEKVETDTLLKESDYLSLHAPLVDSTKYFIRKENIKKMKNTAYIINTARGALINSEDLYNSLKNGEILGAGLDVLEVEPPGELEKKIINLKNTIVTAHSAYLSEEAADQQIKTTAKIVGQILRGERPMNVINPKVLDNIQ</sequence>
<comment type="similarity">
    <text evidence="1 4">Belongs to the D-isomer specific 2-hydroxyacid dehydrogenase family.</text>
</comment>
<dbReference type="InterPro" id="IPR043322">
    <property type="entry name" value="CtBP"/>
</dbReference>
<dbReference type="AlphaFoldDB" id="A0A845R250"/>
<reference evidence="7 8" key="1">
    <citation type="submission" date="2018-08" db="EMBL/GenBank/DDBJ databases">
        <title>Murine metabolic-syndrome-specific gut microbial biobank.</title>
        <authorList>
            <person name="Liu C."/>
        </authorList>
    </citation>
    <scope>NUCLEOTIDE SEQUENCE [LARGE SCALE GENOMIC DNA]</scope>
    <source>
        <strain evidence="7 8">583</strain>
    </source>
</reference>
<accession>A0A845R250</accession>
<dbReference type="GO" id="GO:0051287">
    <property type="term" value="F:NAD binding"/>
    <property type="evidence" value="ECO:0007669"/>
    <property type="project" value="InterPro"/>
</dbReference>
<dbReference type="EMBL" id="QXXA01000015">
    <property type="protein sequence ID" value="NBI07786.1"/>
    <property type="molecule type" value="Genomic_DNA"/>
</dbReference>
<evidence type="ECO:0000313" key="7">
    <source>
        <dbReference type="EMBL" id="NBI07786.1"/>
    </source>
</evidence>
<dbReference type="InterPro" id="IPR036291">
    <property type="entry name" value="NAD(P)-bd_dom_sf"/>
</dbReference>
<dbReference type="SUPFAM" id="SSF52283">
    <property type="entry name" value="Formate/glycerate dehydrogenase catalytic domain-like"/>
    <property type="match status" value="1"/>
</dbReference>
<dbReference type="InterPro" id="IPR050418">
    <property type="entry name" value="D-iso_2-hydroxyacid_DH_PdxB"/>
</dbReference>
<dbReference type="OrthoDB" id="9805416at2"/>
<dbReference type="PANTHER" id="PTHR43761">
    <property type="entry name" value="D-ISOMER SPECIFIC 2-HYDROXYACID DEHYDROGENASE FAMILY PROTEIN (AFU_ORTHOLOGUE AFUA_1G13630)"/>
    <property type="match status" value="1"/>
</dbReference>
<dbReference type="Gene3D" id="3.40.50.720">
    <property type="entry name" value="NAD(P)-binding Rossmann-like Domain"/>
    <property type="match status" value="2"/>
</dbReference>
<dbReference type="InterPro" id="IPR006140">
    <property type="entry name" value="D-isomer_DH_NAD-bd"/>
</dbReference>
<evidence type="ECO:0000256" key="2">
    <source>
        <dbReference type="ARBA" id="ARBA00023002"/>
    </source>
</evidence>
<evidence type="ECO:0000313" key="8">
    <source>
        <dbReference type="Proteomes" id="UP000467132"/>
    </source>
</evidence>
<dbReference type="InterPro" id="IPR006139">
    <property type="entry name" value="D-isomer_2_OHA_DH_cat_dom"/>
</dbReference>
<feature type="domain" description="D-isomer specific 2-hydroxyacid dehydrogenase catalytic" evidence="5">
    <location>
        <begin position="25"/>
        <end position="326"/>
    </location>
</feature>
<evidence type="ECO:0000259" key="6">
    <source>
        <dbReference type="Pfam" id="PF02826"/>
    </source>
</evidence>
<comment type="caution">
    <text evidence="7">The sequence shown here is derived from an EMBL/GenBank/DDBJ whole genome shotgun (WGS) entry which is preliminary data.</text>
</comment>
<name>A0A845R250_9CLOT</name>
<keyword evidence="2 4" id="KW-0560">Oxidoreductase</keyword>
<dbReference type="CDD" id="cd05299">
    <property type="entry name" value="CtBP_dh"/>
    <property type="match status" value="1"/>
</dbReference>
<keyword evidence="8" id="KW-1185">Reference proteome</keyword>
<dbReference type="Pfam" id="PF02826">
    <property type="entry name" value="2-Hacid_dh_C"/>
    <property type="match status" value="1"/>
</dbReference>
<evidence type="ECO:0000256" key="4">
    <source>
        <dbReference type="RuleBase" id="RU003719"/>
    </source>
</evidence>
<organism evidence="7 8">
    <name type="scientific">Senegalia massiliensis</name>
    <dbReference type="NCBI Taxonomy" id="1720316"/>
    <lineage>
        <taxon>Bacteria</taxon>
        <taxon>Bacillati</taxon>
        <taxon>Bacillota</taxon>
        <taxon>Clostridia</taxon>
        <taxon>Eubacteriales</taxon>
        <taxon>Clostridiaceae</taxon>
        <taxon>Senegalia</taxon>
    </lineage>
</organism>
<protein>
    <submittedName>
        <fullName evidence="7">C-terminal binding protein</fullName>
    </submittedName>
</protein>
<dbReference type="GO" id="GO:0016616">
    <property type="term" value="F:oxidoreductase activity, acting on the CH-OH group of donors, NAD or NADP as acceptor"/>
    <property type="evidence" value="ECO:0007669"/>
    <property type="project" value="InterPro"/>
</dbReference>
<feature type="domain" description="D-isomer specific 2-hydroxyacid dehydrogenase NAD-binding" evidence="6">
    <location>
        <begin position="117"/>
        <end position="294"/>
    </location>
</feature>
<gene>
    <name evidence="7" type="ORF">D3Z33_13070</name>
</gene>
<evidence type="ECO:0000259" key="5">
    <source>
        <dbReference type="Pfam" id="PF00389"/>
    </source>
</evidence>
<dbReference type="Pfam" id="PF00389">
    <property type="entry name" value="2-Hacid_dh"/>
    <property type="match status" value="1"/>
</dbReference>
<dbReference type="SUPFAM" id="SSF51735">
    <property type="entry name" value="NAD(P)-binding Rossmann-fold domains"/>
    <property type="match status" value="1"/>
</dbReference>
<dbReference type="RefSeq" id="WP_160198256.1">
    <property type="nucleotide sequence ID" value="NZ_QXXA01000015.1"/>
</dbReference>
<dbReference type="Proteomes" id="UP000467132">
    <property type="component" value="Unassembled WGS sequence"/>
</dbReference>
<proteinExistence type="inferred from homology"/>
<keyword evidence="3" id="KW-0520">NAD</keyword>